<accession>A0A6I4UH51</accession>
<reference evidence="4 5" key="1">
    <citation type="submission" date="2019-12" db="EMBL/GenBank/DDBJ databases">
        <title>Genomic-based taxomic classification of the family Erythrobacteraceae.</title>
        <authorList>
            <person name="Xu L."/>
        </authorList>
    </citation>
    <scope>NUCLEOTIDE SEQUENCE [LARGE SCALE GENOMIC DNA]</scope>
    <source>
        <strain evidence="4 5">JCM 10282</strain>
    </source>
</reference>
<evidence type="ECO:0000313" key="3">
    <source>
        <dbReference type="EMBL" id="MBB3776460.1"/>
    </source>
</evidence>
<evidence type="ECO:0000313" key="4">
    <source>
        <dbReference type="EMBL" id="MXP38461.1"/>
    </source>
</evidence>
<dbReference type="EMBL" id="WTYB01000002">
    <property type="protein sequence ID" value="MXP38461.1"/>
    <property type="molecule type" value="Genomic_DNA"/>
</dbReference>
<feature type="domain" description="CopC" evidence="2">
    <location>
        <begin position="28"/>
        <end position="109"/>
    </location>
</feature>
<dbReference type="GO" id="GO:0042597">
    <property type="term" value="C:periplasmic space"/>
    <property type="evidence" value="ECO:0007669"/>
    <property type="project" value="InterPro"/>
</dbReference>
<gene>
    <name evidence="3" type="ORF">FHS52_002429</name>
    <name evidence="4" type="ORF">GRI59_07515</name>
</gene>
<dbReference type="AlphaFoldDB" id="A0A6I4UH51"/>
<sequence>MRLAPILAALLAAVLTAAPAAAELPAPELTASFPANQEEIAAPLDAITLIFAADADLVNVTIITPDQRRLVLHDAATADEARRDTMFVLSLPEVVSLPGVYLIEIDASVTDPSDSSSSALSTMNSFIITEAVAANEPAPPVPE</sequence>
<dbReference type="RefSeq" id="WP_160760615.1">
    <property type="nucleotide sequence ID" value="NZ_BAAADZ010000010.1"/>
</dbReference>
<evidence type="ECO:0000256" key="1">
    <source>
        <dbReference type="SAM" id="SignalP"/>
    </source>
</evidence>
<evidence type="ECO:0000259" key="2">
    <source>
        <dbReference type="Pfam" id="PF04234"/>
    </source>
</evidence>
<organism evidence="4 5">
    <name type="scientific">Erythrobacter ramosus</name>
    <dbReference type="NCBI Taxonomy" id="35811"/>
    <lineage>
        <taxon>Bacteria</taxon>
        <taxon>Pseudomonadati</taxon>
        <taxon>Pseudomonadota</taxon>
        <taxon>Alphaproteobacteria</taxon>
        <taxon>Sphingomonadales</taxon>
        <taxon>Erythrobacteraceae</taxon>
        <taxon>Erythrobacter/Porphyrobacter group</taxon>
        <taxon>Erythrobacter</taxon>
    </lineage>
</organism>
<comment type="caution">
    <text evidence="4">The sequence shown here is derived from an EMBL/GenBank/DDBJ whole genome shotgun (WGS) entry which is preliminary data.</text>
</comment>
<dbReference type="Pfam" id="PF04234">
    <property type="entry name" value="CopC"/>
    <property type="match status" value="1"/>
</dbReference>
<feature type="chain" id="PRO_5026249477" evidence="1">
    <location>
        <begin position="23"/>
        <end position="143"/>
    </location>
</feature>
<dbReference type="GO" id="GO:0005507">
    <property type="term" value="F:copper ion binding"/>
    <property type="evidence" value="ECO:0007669"/>
    <property type="project" value="InterPro"/>
</dbReference>
<feature type="signal peptide" evidence="1">
    <location>
        <begin position="1"/>
        <end position="22"/>
    </location>
</feature>
<dbReference type="InterPro" id="IPR007348">
    <property type="entry name" value="CopC_dom"/>
</dbReference>
<keyword evidence="1" id="KW-0732">Signal</keyword>
<dbReference type="GO" id="GO:0046688">
    <property type="term" value="P:response to copper ion"/>
    <property type="evidence" value="ECO:0007669"/>
    <property type="project" value="InterPro"/>
</dbReference>
<dbReference type="OrthoDB" id="9963187at2"/>
<proteinExistence type="predicted"/>
<evidence type="ECO:0000313" key="5">
    <source>
        <dbReference type="Proteomes" id="UP000430021"/>
    </source>
</evidence>
<protein>
    <submittedName>
        <fullName evidence="3">Methionine-rich copper-binding protein CopC</fullName>
    </submittedName>
</protein>
<evidence type="ECO:0000313" key="6">
    <source>
        <dbReference type="Proteomes" id="UP000548685"/>
    </source>
</evidence>
<dbReference type="Proteomes" id="UP000548685">
    <property type="component" value="Unassembled WGS sequence"/>
</dbReference>
<dbReference type="Proteomes" id="UP000430021">
    <property type="component" value="Unassembled WGS sequence"/>
</dbReference>
<keyword evidence="6" id="KW-1185">Reference proteome</keyword>
<name>A0A6I4UH51_9SPHN</name>
<reference evidence="3 6" key="2">
    <citation type="submission" date="2020-08" db="EMBL/GenBank/DDBJ databases">
        <title>Genomic Encyclopedia of Type Strains, Phase IV (KMG-IV): sequencing the most valuable type-strain genomes for metagenomic binning, comparative biology and taxonomic classification.</title>
        <authorList>
            <person name="Goeker M."/>
        </authorList>
    </citation>
    <scope>NUCLEOTIDE SEQUENCE [LARGE SCALE GENOMIC DNA]</scope>
    <source>
        <strain evidence="3 6">DSM 8510</strain>
    </source>
</reference>
<dbReference type="EMBL" id="JACICE010000002">
    <property type="protein sequence ID" value="MBB3776460.1"/>
    <property type="molecule type" value="Genomic_DNA"/>
</dbReference>